<reference evidence="1" key="1">
    <citation type="submission" date="2017-05" db="UniProtKB">
        <authorList>
            <consortium name="EnsemblMetazoa"/>
        </authorList>
    </citation>
    <scope>IDENTIFICATION</scope>
</reference>
<sequence>MTSVGCDSTIPTGLVTSTCFQFPSPLVISSSPTSPVYVSETPPCSPYMPSSTTIYSHTQYQRLATPHRLVTTSPRDACSPTFLSPPLSSPSPYPLREPYYTHFRYPPEDFISPVPPNYAASPTLHMGTGREGGYMYDAVPPTLIKMDGPHNIQQPHPPSLKLEQGDCTCGTNYPVMAPFSPNSPLSAVSI</sequence>
<accession>A0A1X7TFF1</accession>
<dbReference type="AlphaFoldDB" id="A0A1X7TFF1"/>
<protein>
    <submittedName>
        <fullName evidence="1">Uncharacterized protein</fullName>
    </submittedName>
</protein>
<name>A0A1X7TFF1_AMPQE</name>
<dbReference type="EnsemblMetazoa" id="Aqu2.1.13110_001">
    <property type="protein sequence ID" value="Aqu2.1.13110_001"/>
    <property type="gene ID" value="Aqu2.1.13110"/>
</dbReference>
<proteinExistence type="predicted"/>
<evidence type="ECO:0000313" key="1">
    <source>
        <dbReference type="EnsemblMetazoa" id="Aqu2.1.13110_001"/>
    </source>
</evidence>
<organism evidence="1">
    <name type="scientific">Amphimedon queenslandica</name>
    <name type="common">Sponge</name>
    <dbReference type="NCBI Taxonomy" id="400682"/>
    <lineage>
        <taxon>Eukaryota</taxon>
        <taxon>Metazoa</taxon>
        <taxon>Porifera</taxon>
        <taxon>Demospongiae</taxon>
        <taxon>Heteroscleromorpha</taxon>
        <taxon>Haplosclerida</taxon>
        <taxon>Niphatidae</taxon>
        <taxon>Amphimedon</taxon>
    </lineage>
</organism>
<dbReference type="InParanoid" id="A0A1X7TFF1"/>